<organism evidence="2 3">
    <name type="scientific">Candidatus Erysipelatoclostridium merdavium</name>
    <dbReference type="NCBI Taxonomy" id="2838566"/>
    <lineage>
        <taxon>Bacteria</taxon>
        <taxon>Bacillati</taxon>
        <taxon>Bacillota</taxon>
        <taxon>Erysipelotrichia</taxon>
        <taxon>Erysipelotrichales</taxon>
        <taxon>Erysipelotrichales incertae sedis</taxon>
    </lineage>
</organism>
<comment type="caution">
    <text evidence="2">The sequence shown here is derived from an EMBL/GenBank/DDBJ whole genome shotgun (WGS) entry which is preliminary data.</text>
</comment>
<dbReference type="CDD" id="cd07750">
    <property type="entry name" value="PolyPPase_VTC_like"/>
    <property type="match status" value="1"/>
</dbReference>
<dbReference type="EMBL" id="DXET01000189">
    <property type="protein sequence ID" value="HIX82023.1"/>
    <property type="molecule type" value="Genomic_DNA"/>
</dbReference>
<protein>
    <submittedName>
        <fullName evidence="2">Polyphosphate polymerase domain-containing protein</fullName>
    </submittedName>
</protein>
<reference evidence="2" key="2">
    <citation type="submission" date="2021-04" db="EMBL/GenBank/DDBJ databases">
        <authorList>
            <person name="Gilroy R."/>
        </authorList>
    </citation>
    <scope>NUCLEOTIDE SEQUENCE</scope>
    <source>
        <strain evidence="2">ChiGjej1B1-14440</strain>
    </source>
</reference>
<dbReference type="Gene3D" id="3.20.100.30">
    <property type="entry name" value="VTC, catalytic tunnel domain"/>
    <property type="match status" value="1"/>
</dbReference>
<accession>A0A9D1XM16</accession>
<evidence type="ECO:0000313" key="3">
    <source>
        <dbReference type="Proteomes" id="UP000886724"/>
    </source>
</evidence>
<evidence type="ECO:0000259" key="1">
    <source>
        <dbReference type="Pfam" id="PF09359"/>
    </source>
</evidence>
<evidence type="ECO:0000313" key="2">
    <source>
        <dbReference type="EMBL" id="HIX82023.1"/>
    </source>
</evidence>
<dbReference type="InterPro" id="IPR018966">
    <property type="entry name" value="VTC_domain"/>
</dbReference>
<dbReference type="Pfam" id="PF09359">
    <property type="entry name" value="VTC"/>
    <property type="match status" value="1"/>
</dbReference>
<dbReference type="Proteomes" id="UP000886724">
    <property type="component" value="Unassembled WGS sequence"/>
</dbReference>
<sequence>MLLEKEPISYRHELKHRMNSGEDFWISNRLKLLFDLDDHSNEDGMYQVNSLYFDTSEDKALFEKLNGVKKREKFRIRYYNNDFSFIRLEKKIKNNGLCAKRSAQLSKKEVEKILAGDIDFLLASENPLLIEFYSKIKGEMLQPSVIVFYRREAYRYLPGNVRITIDRDLHTETNVLNFFDLSNGIAADLGVSILEVKYDEFLPDIVLKMVQGISQKTGAYSKFAQCRLKHW</sequence>
<name>A0A9D1XM16_9FIRM</name>
<dbReference type="GO" id="GO:0006799">
    <property type="term" value="P:polyphosphate biosynthetic process"/>
    <property type="evidence" value="ECO:0007669"/>
    <property type="project" value="UniProtKB-ARBA"/>
</dbReference>
<dbReference type="InterPro" id="IPR042267">
    <property type="entry name" value="VTC_sf"/>
</dbReference>
<feature type="domain" description="VTC" evidence="1">
    <location>
        <begin position="12"/>
        <end position="226"/>
    </location>
</feature>
<reference evidence="2" key="1">
    <citation type="journal article" date="2021" name="PeerJ">
        <title>Extensive microbial diversity within the chicken gut microbiome revealed by metagenomics and culture.</title>
        <authorList>
            <person name="Gilroy R."/>
            <person name="Ravi A."/>
            <person name="Getino M."/>
            <person name="Pursley I."/>
            <person name="Horton D.L."/>
            <person name="Alikhan N.F."/>
            <person name="Baker D."/>
            <person name="Gharbi K."/>
            <person name="Hall N."/>
            <person name="Watson M."/>
            <person name="Adriaenssens E.M."/>
            <person name="Foster-Nyarko E."/>
            <person name="Jarju S."/>
            <person name="Secka A."/>
            <person name="Antonio M."/>
            <person name="Oren A."/>
            <person name="Chaudhuri R.R."/>
            <person name="La Ragione R."/>
            <person name="Hildebrand F."/>
            <person name="Pallen M.J."/>
        </authorList>
    </citation>
    <scope>NUCLEOTIDE SEQUENCE</scope>
    <source>
        <strain evidence="2">ChiGjej1B1-14440</strain>
    </source>
</reference>
<proteinExistence type="predicted"/>
<dbReference type="AlphaFoldDB" id="A0A9D1XM16"/>
<gene>
    <name evidence="2" type="ORF">H9980_08655</name>
</gene>